<dbReference type="SUPFAM" id="SSF56300">
    <property type="entry name" value="Metallo-dependent phosphatases"/>
    <property type="match status" value="1"/>
</dbReference>
<feature type="domain" description="Capsule synthesis protein CapA" evidence="2">
    <location>
        <begin position="2"/>
        <end position="238"/>
    </location>
</feature>
<evidence type="ECO:0000313" key="3">
    <source>
        <dbReference type="EMBL" id="EFU76051.1"/>
    </source>
</evidence>
<evidence type="ECO:0000256" key="1">
    <source>
        <dbReference type="ARBA" id="ARBA00005662"/>
    </source>
</evidence>
<name>E6LPY3_9FIRM</name>
<evidence type="ECO:0000313" key="4">
    <source>
        <dbReference type="Proteomes" id="UP000003434"/>
    </source>
</evidence>
<gene>
    <name evidence="3" type="ORF">HMPREF0381_2018</name>
</gene>
<dbReference type="Pfam" id="PF09587">
    <property type="entry name" value="PGA_cap"/>
    <property type="match status" value="1"/>
</dbReference>
<dbReference type="InterPro" id="IPR029052">
    <property type="entry name" value="Metallo-depent_PP-like"/>
</dbReference>
<evidence type="ECO:0000259" key="2">
    <source>
        <dbReference type="SMART" id="SM00854"/>
    </source>
</evidence>
<dbReference type="InterPro" id="IPR052169">
    <property type="entry name" value="CW_Biosynth-Accessory"/>
</dbReference>
<dbReference type="PANTHER" id="PTHR33393">
    <property type="entry name" value="POLYGLUTAMINE SYNTHESIS ACCESSORY PROTEIN RV0574C-RELATED"/>
    <property type="match status" value="1"/>
</dbReference>
<dbReference type="eggNOG" id="COG2843">
    <property type="taxonomic scope" value="Bacteria"/>
</dbReference>
<reference evidence="3 4" key="1">
    <citation type="submission" date="2010-12" db="EMBL/GenBank/DDBJ databases">
        <authorList>
            <person name="Muzny D."/>
            <person name="Qin X."/>
            <person name="Deng J."/>
            <person name="Jiang H."/>
            <person name="Liu Y."/>
            <person name="Qu J."/>
            <person name="Song X.-Z."/>
            <person name="Zhang L."/>
            <person name="Thornton R."/>
            <person name="Coyle M."/>
            <person name="Francisco L."/>
            <person name="Jackson L."/>
            <person name="Javaid M."/>
            <person name="Korchina V."/>
            <person name="Kovar C."/>
            <person name="Mata R."/>
            <person name="Mathew T."/>
            <person name="Ngo R."/>
            <person name="Nguyen L."/>
            <person name="Nguyen N."/>
            <person name="Okwuonu G."/>
            <person name="Ongeri F."/>
            <person name="Pham C."/>
            <person name="Simmons D."/>
            <person name="Wilczek-Boney K."/>
            <person name="Hale W."/>
            <person name="Jakkamsetti A."/>
            <person name="Pham P."/>
            <person name="Ruth R."/>
            <person name="San Lucas F."/>
            <person name="Warren J."/>
            <person name="Zhang J."/>
            <person name="Zhao Z."/>
            <person name="Zhou C."/>
            <person name="Zhu D."/>
            <person name="Lee S."/>
            <person name="Bess C."/>
            <person name="Blankenburg K."/>
            <person name="Forbes L."/>
            <person name="Fu Q."/>
            <person name="Gubbala S."/>
            <person name="Hirani K."/>
            <person name="Jayaseelan J.C."/>
            <person name="Lara F."/>
            <person name="Munidasa M."/>
            <person name="Palculict T."/>
            <person name="Patil S."/>
            <person name="Pu L.-L."/>
            <person name="Saada N."/>
            <person name="Tang L."/>
            <person name="Weissenberger G."/>
            <person name="Zhu Y."/>
            <person name="Hemphill L."/>
            <person name="Shang Y."/>
            <person name="Youmans B."/>
            <person name="Ayvaz T."/>
            <person name="Ross M."/>
            <person name="Santibanez J."/>
            <person name="Aqrawi P."/>
            <person name="Gross S."/>
            <person name="Joshi V."/>
            <person name="Fowler G."/>
            <person name="Nazareth L."/>
            <person name="Reid J."/>
            <person name="Worley K."/>
            <person name="Petrosino J."/>
            <person name="Highlander S."/>
            <person name="Gibbs R."/>
        </authorList>
    </citation>
    <scope>NUCLEOTIDE SEQUENCE [LARGE SCALE GENOMIC DNA]</scope>
    <source>
        <strain evidence="3 4">DSM 3986</strain>
    </source>
</reference>
<proteinExistence type="inferred from homology"/>
<dbReference type="CDD" id="cd07381">
    <property type="entry name" value="MPP_CapA"/>
    <property type="match status" value="1"/>
</dbReference>
<comment type="similarity">
    <text evidence="1">Belongs to the CapA family.</text>
</comment>
<organism evidence="3 4">
    <name type="scientific">Lachnoanaerobaculum saburreum DSM 3986</name>
    <dbReference type="NCBI Taxonomy" id="887325"/>
    <lineage>
        <taxon>Bacteria</taxon>
        <taxon>Bacillati</taxon>
        <taxon>Bacillota</taxon>
        <taxon>Clostridia</taxon>
        <taxon>Lachnospirales</taxon>
        <taxon>Lachnospiraceae</taxon>
        <taxon>Lachnoanaerobaculum</taxon>
    </lineage>
</organism>
<protein>
    <submittedName>
        <fullName evidence="3">Bacterial capsule synthesis protein</fullName>
    </submittedName>
</protein>
<comment type="caution">
    <text evidence="3">The sequence shown here is derived from an EMBL/GenBank/DDBJ whole genome shotgun (WGS) entry which is preliminary data.</text>
</comment>
<dbReference type="Proteomes" id="UP000003434">
    <property type="component" value="Unassembled WGS sequence"/>
</dbReference>
<dbReference type="EMBL" id="AEPW01000079">
    <property type="protein sequence ID" value="EFU76051.1"/>
    <property type="molecule type" value="Genomic_DNA"/>
</dbReference>
<dbReference type="SMART" id="SM00854">
    <property type="entry name" value="PGA_cap"/>
    <property type="match status" value="1"/>
</dbReference>
<sequence>MKIIIGADFVPTKNEKYFINADWKYLIGEDLRRILEESDYRIFNLEVPLCTNKTPIVKYGPNLMASTDSVALFKALKIDLFTLGNNHIMDQGEDGLKSTMKTLSEAKISFVGAGKSKIDASKSFIVERNEFKLGIYACAEHEFSCADYNKAGANPYDPLETYEQIYDLKEHCNYVIVLYHGGKEHYRYPSPDLQKICRKFIDKGADLVVCQHSHCIGCEEKYNNGTIVYGQGNFLFDRSDIDEWKTSLLIAVENGNVSYIPLKKQDDKVRLASKIESEQILQGFMKRSLEIKNKEKVNTNYNQFTSELIYDYLWTLSGASKSIVLRFINRMSGYKFYKKYLDKKYNLASILAILNYFECEAHREVIINALKNKVYRSEEDLK</sequence>
<dbReference type="HOGENOM" id="CLU_038823_2_1_9"/>
<dbReference type="Gene3D" id="3.60.21.10">
    <property type="match status" value="1"/>
</dbReference>
<dbReference type="InterPro" id="IPR019079">
    <property type="entry name" value="Capsule_synth_CapA"/>
</dbReference>
<dbReference type="AlphaFoldDB" id="E6LPY3"/>
<accession>E6LPY3</accession>
<dbReference type="PANTHER" id="PTHR33393:SF11">
    <property type="entry name" value="POLYGLUTAMINE SYNTHESIS ACCESSORY PROTEIN RV0574C-RELATED"/>
    <property type="match status" value="1"/>
</dbReference>
<dbReference type="RefSeq" id="WP_008751782.1">
    <property type="nucleotide sequence ID" value="NZ_GL622296.1"/>
</dbReference>